<dbReference type="Proteomes" id="UP000007151">
    <property type="component" value="Unassembled WGS sequence"/>
</dbReference>
<dbReference type="AlphaFoldDB" id="A0A212EXE7"/>
<keyword evidence="2" id="KW-1185">Reference proteome</keyword>
<reference evidence="1 2" key="1">
    <citation type="journal article" date="2011" name="Cell">
        <title>The monarch butterfly genome yields insights into long-distance migration.</title>
        <authorList>
            <person name="Zhan S."/>
            <person name="Merlin C."/>
            <person name="Boore J.L."/>
            <person name="Reppert S.M."/>
        </authorList>
    </citation>
    <scope>NUCLEOTIDE SEQUENCE [LARGE SCALE GENOMIC DNA]</scope>
    <source>
        <strain evidence="1">F-2</strain>
    </source>
</reference>
<accession>A0A212EXE7</accession>
<dbReference type="EMBL" id="AGBW02011769">
    <property type="protein sequence ID" value="OWR46163.1"/>
    <property type="molecule type" value="Genomic_DNA"/>
</dbReference>
<organism evidence="1 2">
    <name type="scientific">Danaus plexippus plexippus</name>
    <dbReference type="NCBI Taxonomy" id="278856"/>
    <lineage>
        <taxon>Eukaryota</taxon>
        <taxon>Metazoa</taxon>
        <taxon>Ecdysozoa</taxon>
        <taxon>Arthropoda</taxon>
        <taxon>Hexapoda</taxon>
        <taxon>Insecta</taxon>
        <taxon>Pterygota</taxon>
        <taxon>Neoptera</taxon>
        <taxon>Endopterygota</taxon>
        <taxon>Lepidoptera</taxon>
        <taxon>Glossata</taxon>
        <taxon>Ditrysia</taxon>
        <taxon>Papilionoidea</taxon>
        <taxon>Nymphalidae</taxon>
        <taxon>Danainae</taxon>
        <taxon>Danaini</taxon>
        <taxon>Danaina</taxon>
        <taxon>Danaus</taxon>
        <taxon>Danaus</taxon>
    </lineage>
</organism>
<dbReference type="eggNOG" id="ENOG502TC7I">
    <property type="taxonomic scope" value="Eukaryota"/>
</dbReference>
<gene>
    <name evidence="1" type="ORF">KGM_212191</name>
</gene>
<sequence>MGDILFVKIIKESFKLAGEGAYRDLLIPLFTDDSGIDSDDAERARAQLNLRGLRGLIQLIESSSSEEEPELMEPWIRTTNRRFDEQLRNMEEGRFEREVLIPLKPWRSYSDDASLPSTPDRSSPPLYELELTASDEDDDSAVLELVIPVQTRYRIGTPQNGIGASIFCSLHCCFRNCFTWLNFM</sequence>
<evidence type="ECO:0000313" key="2">
    <source>
        <dbReference type="Proteomes" id="UP000007151"/>
    </source>
</evidence>
<dbReference type="KEGG" id="dpl:KGM_212191"/>
<proteinExistence type="predicted"/>
<dbReference type="InParanoid" id="A0A212EXE7"/>
<evidence type="ECO:0000313" key="1">
    <source>
        <dbReference type="EMBL" id="OWR46163.1"/>
    </source>
</evidence>
<comment type="caution">
    <text evidence="1">The sequence shown here is derived from an EMBL/GenBank/DDBJ whole genome shotgun (WGS) entry which is preliminary data.</text>
</comment>
<name>A0A212EXE7_DANPL</name>
<protein>
    <submittedName>
        <fullName evidence="1">Uncharacterized protein</fullName>
    </submittedName>
</protein>